<organism evidence="3 4">
    <name type="scientific">Rubrivirga marina</name>
    <dbReference type="NCBI Taxonomy" id="1196024"/>
    <lineage>
        <taxon>Bacteria</taxon>
        <taxon>Pseudomonadati</taxon>
        <taxon>Rhodothermota</taxon>
        <taxon>Rhodothermia</taxon>
        <taxon>Rhodothermales</taxon>
        <taxon>Rubricoccaceae</taxon>
        <taxon>Rubrivirga</taxon>
    </lineage>
</organism>
<gene>
    <name evidence="3" type="ORF">BSZ37_17165</name>
</gene>
<dbReference type="RefSeq" id="WP_095511716.1">
    <property type="nucleotide sequence ID" value="NZ_MQWD01000001.1"/>
</dbReference>
<sequence length="164" mass="17596">MDLIAQYEIPFLHPLAVHFPLVLILLGAGAAGLYLVLGRAGWRQAGLILFVLGTVSAWVAQETGHALENAVEGDPIVEEVVERHEAGAEWTIWTSALAAVAFGVVSAARLRRPKPVEDGEEAPPPRKREPLWGRLLVVLPAVLAAALVAWTAHLGGIMVWGVPR</sequence>
<feature type="transmembrane region" description="Helical" evidence="1">
    <location>
        <begin position="131"/>
        <end position="152"/>
    </location>
</feature>
<dbReference type="InterPro" id="IPR019251">
    <property type="entry name" value="DUF2231_TM"/>
</dbReference>
<dbReference type="OrthoDB" id="9792840at2"/>
<evidence type="ECO:0000256" key="1">
    <source>
        <dbReference type="SAM" id="Phobius"/>
    </source>
</evidence>
<dbReference type="AlphaFoldDB" id="A0A271J3E9"/>
<feature type="domain" description="DUF2231" evidence="2">
    <location>
        <begin position="12"/>
        <end position="160"/>
    </location>
</feature>
<proteinExistence type="predicted"/>
<name>A0A271J3E9_9BACT</name>
<keyword evidence="1" id="KW-0812">Transmembrane</keyword>
<evidence type="ECO:0000259" key="2">
    <source>
        <dbReference type="Pfam" id="PF09990"/>
    </source>
</evidence>
<keyword evidence="1" id="KW-0472">Membrane</keyword>
<dbReference type="Pfam" id="PF09990">
    <property type="entry name" value="DUF2231"/>
    <property type="match status" value="1"/>
</dbReference>
<protein>
    <recommendedName>
        <fullName evidence="2">DUF2231 domain-containing protein</fullName>
    </recommendedName>
</protein>
<feature type="transmembrane region" description="Helical" evidence="1">
    <location>
        <begin position="15"/>
        <end position="37"/>
    </location>
</feature>
<accession>A0A271J3E9</accession>
<evidence type="ECO:0000313" key="3">
    <source>
        <dbReference type="EMBL" id="PAP78046.1"/>
    </source>
</evidence>
<comment type="caution">
    <text evidence="3">The sequence shown here is derived from an EMBL/GenBank/DDBJ whole genome shotgun (WGS) entry which is preliminary data.</text>
</comment>
<keyword evidence="1" id="KW-1133">Transmembrane helix</keyword>
<dbReference type="EMBL" id="MQWD01000001">
    <property type="protein sequence ID" value="PAP78046.1"/>
    <property type="molecule type" value="Genomic_DNA"/>
</dbReference>
<evidence type="ECO:0000313" key="4">
    <source>
        <dbReference type="Proteomes" id="UP000216339"/>
    </source>
</evidence>
<keyword evidence="4" id="KW-1185">Reference proteome</keyword>
<dbReference type="Proteomes" id="UP000216339">
    <property type="component" value="Unassembled WGS sequence"/>
</dbReference>
<reference evidence="3 4" key="1">
    <citation type="submission" date="2016-11" db="EMBL/GenBank/DDBJ databases">
        <title>Study of marine rhodopsin-containing bacteria.</title>
        <authorList>
            <person name="Yoshizawa S."/>
            <person name="Kumagai Y."/>
            <person name="Kogure K."/>
        </authorList>
    </citation>
    <scope>NUCLEOTIDE SEQUENCE [LARGE SCALE GENOMIC DNA]</scope>
    <source>
        <strain evidence="3 4">SAORIC-28</strain>
    </source>
</reference>